<dbReference type="PANTHER" id="PTHR11219">
    <property type="entry name" value="TENEURIN AND N-ACETYLGLUCOSAMINE-1-PHOSPHODIESTER ALPHA-N-ACETYLGLUCOSAMINIDASE"/>
    <property type="match status" value="1"/>
</dbReference>
<protein>
    <recommendedName>
        <fullName evidence="4">Teneurin-1-4-like galactose-binding domain-containing protein</fullName>
    </recommendedName>
</protein>
<name>A0ABD0R5D8_CIRMR</name>
<feature type="non-terminal residue" evidence="5">
    <location>
        <position position="1"/>
    </location>
</feature>
<organism evidence="5 6">
    <name type="scientific">Cirrhinus mrigala</name>
    <name type="common">Mrigala</name>
    <dbReference type="NCBI Taxonomy" id="683832"/>
    <lineage>
        <taxon>Eukaryota</taxon>
        <taxon>Metazoa</taxon>
        <taxon>Chordata</taxon>
        <taxon>Craniata</taxon>
        <taxon>Vertebrata</taxon>
        <taxon>Euteleostomi</taxon>
        <taxon>Actinopterygii</taxon>
        <taxon>Neopterygii</taxon>
        <taxon>Teleostei</taxon>
        <taxon>Ostariophysi</taxon>
        <taxon>Cypriniformes</taxon>
        <taxon>Cyprinidae</taxon>
        <taxon>Labeoninae</taxon>
        <taxon>Labeonini</taxon>
        <taxon>Cirrhinus</taxon>
    </lineage>
</organism>
<feature type="non-terminal residue" evidence="5">
    <location>
        <position position="61"/>
    </location>
</feature>
<dbReference type="AlphaFoldDB" id="A0ABD0R5D8"/>
<comment type="caution">
    <text evidence="5">The sequence shown here is derived from an EMBL/GenBank/DDBJ whole genome shotgun (WGS) entry which is preliminary data.</text>
</comment>
<dbReference type="InterPro" id="IPR057629">
    <property type="entry name" value="Teneurin1-4_GBD"/>
</dbReference>
<gene>
    <name evidence="5" type="ORF">M9458_012020</name>
</gene>
<dbReference type="Proteomes" id="UP001529510">
    <property type="component" value="Unassembled WGS sequence"/>
</dbReference>
<dbReference type="Pfam" id="PF23093">
    <property type="entry name" value="GBD_Tenm3"/>
    <property type="match status" value="1"/>
</dbReference>
<evidence type="ECO:0000259" key="4">
    <source>
        <dbReference type="Pfam" id="PF23093"/>
    </source>
</evidence>
<evidence type="ECO:0000256" key="2">
    <source>
        <dbReference type="ARBA" id="ARBA00022737"/>
    </source>
</evidence>
<feature type="domain" description="Teneurin-1-4-like galactose-binding" evidence="4">
    <location>
        <begin position="2"/>
        <end position="61"/>
    </location>
</feature>
<dbReference type="PANTHER" id="PTHR11219:SF7">
    <property type="entry name" value="TENEURIN-1"/>
    <property type="match status" value="1"/>
</dbReference>
<evidence type="ECO:0000256" key="1">
    <source>
        <dbReference type="ARBA" id="ARBA00022536"/>
    </source>
</evidence>
<keyword evidence="3" id="KW-1015">Disulfide bond</keyword>
<accession>A0ABD0R5D8</accession>
<keyword evidence="1" id="KW-0245">EGF-like domain</keyword>
<keyword evidence="6" id="KW-1185">Reference proteome</keyword>
<keyword evidence="2" id="KW-0677">Repeat</keyword>
<dbReference type="InterPro" id="IPR051216">
    <property type="entry name" value="Teneurin"/>
</dbReference>
<dbReference type="EMBL" id="JAMKFB020000005">
    <property type="protein sequence ID" value="KAL0193724.1"/>
    <property type="molecule type" value="Genomic_DNA"/>
</dbReference>
<proteinExistence type="predicted"/>
<evidence type="ECO:0000256" key="3">
    <source>
        <dbReference type="ARBA" id="ARBA00023157"/>
    </source>
</evidence>
<evidence type="ECO:0000313" key="6">
    <source>
        <dbReference type="Proteomes" id="UP001529510"/>
    </source>
</evidence>
<sequence>VIERGEVAVGTQLVQAIPPGLFWRFHITVHHPEYVKFNISLTRDALLGIYGRRNIPPTHTQ</sequence>
<reference evidence="5 6" key="1">
    <citation type="submission" date="2024-05" db="EMBL/GenBank/DDBJ databases">
        <title>Genome sequencing and assembly of Indian major carp, Cirrhinus mrigala (Hamilton, 1822).</title>
        <authorList>
            <person name="Mohindra V."/>
            <person name="Chowdhury L.M."/>
            <person name="Lal K."/>
            <person name="Jena J.K."/>
        </authorList>
    </citation>
    <scope>NUCLEOTIDE SEQUENCE [LARGE SCALE GENOMIC DNA]</scope>
    <source>
        <strain evidence="5">CM1030</strain>
        <tissue evidence="5">Blood</tissue>
    </source>
</reference>
<evidence type="ECO:0000313" key="5">
    <source>
        <dbReference type="EMBL" id="KAL0193724.1"/>
    </source>
</evidence>